<evidence type="ECO:0000256" key="7">
    <source>
        <dbReference type="SAM" id="SignalP"/>
    </source>
</evidence>
<feature type="signal peptide" evidence="7">
    <location>
        <begin position="1"/>
        <end position="16"/>
    </location>
</feature>
<evidence type="ECO:0000256" key="4">
    <source>
        <dbReference type="ARBA" id="ARBA00022989"/>
    </source>
</evidence>
<dbReference type="GO" id="GO:0005886">
    <property type="term" value="C:plasma membrane"/>
    <property type="evidence" value="ECO:0000318"/>
    <property type="project" value="GO_Central"/>
</dbReference>
<name>B7PJ18_IXOSC</name>
<dbReference type="GO" id="GO:0015137">
    <property type="term" value="F:citrate transmembrane transporter activity"/>
    <property type="evidence" value="ECO:0000318"/>
    <property type="project" value="GO_Central"/>
</dbReference>
<evidence type="ECO:0000313" key="10">
    <source>
        <dbReference type="EnsemblMetazoa" id="ISCW004897-PA"/>
    </source>
</evidence>
<dbReference type="Pfam" id="PF03600">
    <property type="entry name" value="CitMHS"/>
    <property type="match status" value="1"/>
</dbReference>
<dbReference type="InterPro" id="IPR004680">
    <property type="entry name" value="Cit_transptr-like_dom"/>
</dbReference>
<evidence type="ECO:0000256" key="6">
    <source>
        <dbReference type="SAM" id="Phobius"/>
    </source>
</evidence>
<sequence>MLVAMAMSMWIPNTTATAIMTPIVLGVVDQMQESAIVVCRNGIQHPEVVSITANELDMSIRRDSLRGFPEEVVVGIKKVLLLAVAYATNIGGTGTMIGSGPNLILKGVFERQFPDARELTFTSWMLYNVPPMLLCVLLGWLYIQSLLLSVVASSFFLGSSVVGPSVPLLAAVILLFGIPKDPANLRESPSILTWDDVTFRMRWGVVLLISAGVAMADASEVWRLDIALFCPL</sequence>
<evidence type="ECO:0000256" key="3">
    <source>
        <dbReference type="ARBA" id="ARBA00022692"/>
    </source>
</evidence>
<dbReference type="Proteomes" id="UP000001555">
    <property type="component" value="Unassembled WGS sequence"/>
</dbReference>
<dbReference type="EMBL" id="ABJB011032855">
    <property type="status" value="NOT_ANNOTATED_CDS"/>
    <property type="molecule type" value="Genomic_DNA"/>
</dbReference>
<proteinExistence type="predicted"/>
<feature type="chain" id="PRO_5010826177" description="Citrate transporter-like domain-containing protein" evidence="7">
    <location>
        <begin position="17"/>
        <end position="232"/>
    </location>
</feature>
<accession>B7PJ18</accession>
<dbReference type="EMBL" id="ABJB010885119">
    <property type="status" value="NOT_ANNOTATED_CDS"/>
    <property type="molecule type" value="Genomic_DNA"/>
</dbReference>
<keyword evidence="2" id="KW-0813">Transport</keyword>
<comment type="subcellular location">
    <subcellularLocation>
        <location evidence="1">Membrane</location>
        <topology evidence="1">Multi-pass membrane protein</topology>
    </subcellularLocation>
</comment>
<dbReference type="EMBL" id="ABJB010687372">
    <property type="status" value="NOT_ANNOTATED_CDS"/>
    <property type="molecule type" value="Genomic_DNA"/>
</dbReference>
<dbReference type="GO" id="GO:0015746">
    <property type="term" value="P:citrate transport"/>
    <property type="evidence" value="ECO:0000318"/>
    <property type="project" value="GO_Central"/>
</dbReference>
<keyword evidence="11" id="KW-1185">Reference proteome</keyword>
<dbReference type="GO" id="GO:0015141">
    <property type="term" value="F:succinate transmembrane transporter activity"/>
    <property type="evidence" value="ECO:0000318"/>
    <property type="project" value="GO_Central"/>
</dbReference>
<dbReference type="EMBL" id="ABJB010923589">
    <property type="status" value="NOT_ANNOTATED_CDS"/>
    <property type="molecule type" value="Genomic_DNA"/>
</dbReference>
<dbReference type="AlphaFoldDB" id="B7PJ18"/>
<keyword evidence="4 6" id="KW-1133">Transmembrane helix</keyword>
<feature type="transmembrane region" description="Helical" evidence="6">
    <location>
        <begin position="124"/>
        <end position="143"/>
    </location>
</feature>
<dbReference type="PaxDb" id="6945-B7PJ18"/>
<evidence type="ECO:0000313" key="9">
    <source>
        <dbReference type="EMBL" id="EEC06590.1"/>
    </source>
</evidence>
<evidence type="ECO:0000256" key="1">
    <source>
        <dbReference type="ARBA" id="ARBA00004141"/>
    </source>
</evidence>
<feature type="domain" description="Citrate transporter-like" evidence="8">
    <location>
        <begin position="1"/>
        <end position="218"/>
    </location>
</feature>
<evidence type="ECO:0000256" key="5">
    <source>
        <dbReference type="ARBA" id="ARBA00023136"/>
    </source>
</evidence>
<dbReference type="PANTHER" id="PTHR10283">
    <property type="entry name" value="SOLUTE CARRIER FAMILY 13 MEMBER"/>
    <property type="match status" value="1"/>
</dbReference>
<keyword evidence="5 6" id="KW-0472">Membrane</keyword>
<feature type="transmembrane region" description="Helical" evidence="6">
    <location>
        <begin position="79"/>
        <end position="104"/>
    </location>
</feature>
<feature type="transmembrane region" description="Helical" evidence="6">
    <location>
        <begin position="155"/>
        <end position="179"/>
    </location>
</feature>
<dbReference type="PANTHER" id="PTHR10283:SF82">
    <property type="entry name" value="SOLUTE CARRIER FAMILY 13 MEMBER 2"/>
    <property type="match status" value="1"/>
</dbReference>
<dbReference type="EMBL" id="ABJB010318266">
    <property type="status" value="NOT_ANNOTATED_CDS"/>
    <property type="molecule type" value="Genomic_DNA"/>
</dbReference>
<dbReference type="EMBL" id="ABJB010784127">
    <property type="status" value="NOT_ANNOTATED_CDS"/>
    <property type="molecule type" value="Genomic_DNA"/>
</dbReference>
<dbReference type="InParanoid" id="B7PJ18"/>
<reference evidence="9 11" key="1">
    <citation type="submission" date="2008-03" db="EMBL/GenBank/DDBJ databases">
        <title>Annotation of Ixodes scapularis.</title>
        <authorList>
            <consortium name="Ixodes scapularis Genome Project Consortium"/>
            <person name="Caler E."/>
            <person name="Hannick L.I."/>
            <person name="Bidwell S."/>
            <person name="Joardar V."/>
            <person name="Thiagarajan M."/>
            <person name="Amedeo P."/>
            <person name="Galinsky K.J."/>
            <person name="Schobel S."/>
            <person name="Inman J."/>
            <person name="Hostetler J."/>
            <person name="Miller J."/>
            <person name="Hammond M."/>
            <person name="Megy K."/>
            <person name="Lawson D."/>
            <person name="Kodira C."/>
            <person name="Sutton G."/>
            <person name="Meyer J."/>
            <person name="Hill C.A."/>
            <person name="Birren B."/>
            <person name="Nene V."/>
            <person name="Collins F."/>
            <person name="Alarcon-Chaidez F."/>
            <person name="Wikel S."/>
            <person name="Strausberg R."/>
        </authorList>
    </citation>
    <scope>NUCLEOTIDE SEQUENCE [LARGE SCALE GENOMIC DNA]</scope>
    <source>
        <strain evidence="11">Wikel</strain>
        <strain evidence="9">Wikel colony</strain>
    </source>
</reference>
<keyword evidence="3 6" id="KW-0812">Transmembrane</keyword>
<dbReference type="GO" id="GO:0055085">
    <property type="term" value="P:transmembrane transport"/>
    <property type="evidence" value="ECO:0000318"/>
    <property type="project" value="GO_Central"/>
</dbReference>
<dbReference type="VEuPathDB" id="VectorBase:ISCW004897"/>
<dbReference type="EnsemblMetazoa" id="ISCW004897-RA">
    <property type="protein sequence ID" value="ISCW004897-PA"/>
    <property type="gene ID" value="ISCW004897"/>
</dbReference>
<evidence type="ECO:0000259" key="8">
    <source>
        <dbReference type="Pfam" id="PF03600"/>
    </source>
</evidence>
<dbReference type="OrthoDB" id="6493944at2759"/>
<protein>
    <recommendedName>
        <fullName evidence="8">Citrate transporter-like domain-containing protein</fullName>
    </recommendedName>
</protein>
<organism>
    <name type="scientific">Ixodes scapularis</name>
    <name type="common">Black-legged tick</name>
    <name type="synonym">Deer tick</name>
    <dbReference type="NCBI Taxonomy" id="6945"/>
    <lineage>
        <taxon>Eukaryota</taxon>
        <taxon>Metazoa</taxon>
        <taxon>Ecdysozoa</taxon>
        <taxon>Arthropoda</taxon>
        <taxon>Chelicerata</taxon>
        <taxon>Arachnida</taxon>
        <taxon>Acari</taxon>
        <taxon>Parasitiformes</taxon>
        <taxon>Ixodida</taxon>
        <taxon>Ixodoidea</taxon>
        <taxon>Ixodidae</taxon>
        <taxon>Ixodinae</taxon>
        <taxon>Ixodes</taxon>
    </lineage>
</organism>
<dbReference type="VEuPathDB" id="VectorBase:ISCI004897"/>
<gene>
    <name evidence="9" type="ORF">IscW_ISCW004897</name>
</gene>
<reference evidence="10" key="2">
    <citation type="submission" date="2020-05" db="UniProtKB">
        <authorList>
            <consortium name="EnsemblMetazoa"/>
        </authorList>
    </citation>
    <scope>IDENTIFICATION</scope>
    <source>
        <strain evidence="10">wikel</strain>
    </source>
</reference>
<dbReference type="VEuPathDB" id="VectorBase:ISCP_029469"/>
<evidence type="ECO:0000256" key="2">
    <source>
        <dbReference type="ARBA" id="ARBA00022448"/>
    </source>
</evidence>
<dbReference type="GO" id="GO:0015744">
    <property type="term" value="P:succinate transport"/>
    <property type="evidence" value="ECO:0000318"/>
    <property type="project" value="GO_Central"/>
</dbReference>
<dbReference type="EMBL" id="DS723002">
    <property type="protein sequence ID" value="EEC06590.1"/>
    <property type="molecule type" value="Genomic_DNA"/>
</dbReference>
<evidence type="ECO:0000313" key="11">
    <source>
        <dbReference type="Proteomes" id="UP000001555"/>
    </source>
</evidence>
<dbReference type="STRING" id="6945.B7PJ18"/>
<keyword evidence="7" id="KW-0732">Signal</keyword>
<dbReference type="HOGENOM" id="CLU_1195999_0_0_1"/>